<gene>
    <name evidence="3" type="ORF">S01H4_59712</name>
</gene>
<dbReference type="Pfam" id="PF13439">
    <property type="entry name" value="Glyco_transf_4"/>
    <property type="match status" value="1"/>
</dbReference>
<accession>X1CS83</accession>
<evidence type="ECO:0000259" key="2">
    <source>
        <dbReference type="Pfam" id="PF13439"/>
    </source>
</evidence>
<keyword evidence="1" id="KW-0808">Transferase</keyword>
<dbReference type="GO" id="GO:0016757">
    <property type="term" value="F:glycosyltransferase activity"/>
    <property type="evidence" value="ECO:0007669"/>
    <property type="project" value="TreeGrafter"/>
</dbReference>
<dbReference type="SUPFAM" id="SSF53756">
    <property type="entry name" value="UDP-Glycosyltransferase/glycogen phosphorylase"/>
    <property type="match status" value="1"/>
</dbReference>
<dbReference type="GO" id="GO:0009103">
    <property type="term" value="P:lipopolysaccharide biosynthetic process"/>
    <property type="evidence" value="ECO:0007669"/>
    <property type="project" value="TreeGrafter"/>
</dbReference>
<comment type="caution">
    <text evidence="3">The sequence shown here is derived from an EMBL/GenBank/DDBJ whole genome shotgun (WGS) entry which is preliminary data.</text>
</comment>
<dbReference type="PANTHER" id="PTHR46401">
    <property type="entry name" value="GLYCOSYLTRANSFERASE WBBK-RELATED"/>
    <property type="match status" value="1"/>
</dbReference>
<name>X1CS83_9ZZZZ</name>
<protein>
    <recommendedName>
        <fullName evidence="2">Glycosyltransferase subfamily 4-like N-terminal domain-containing protein</fullName>
    </recommendedName>
</protein>
<dbReference type="Gene3D" id="3.40.50.2000">
    <property type="entry name" value="Glycogen Phosphorylase B"/>
    <property type="match status" value="1"/>
</dbReference>
<feature type="non-terminal residue" evidence="3">
    <location>
        <position position="1"/>
    </location>
</feature>
<proteinExistence type="predicted"/>
<organism evidence="3">
    <name type="scientific">marine sediment metagenome</name>
    <dbReference type="NCBI Taxonomy" id="412755"/>
    <lineage>
        <taxon>unclassified sequences</taxon>
        <taxon>metagenomes</taxon>
        <taxon>ecological metagenomes</taxon>
    </lineage>
</organism>
<dbReference type="InterPro" id="IPR028098">
    <property type="entry name" value="Glyco_trans_4-like_N"/>
</dbReference>
<reference evidence="3" key="1">
    <citation type="journal article" date="2014" name="Front. Microbiol.">
        <title>High frequency of phylogenetically diverse reductive dehalogenase-homologous genes in deep subseafloor sedimentary metagenomes.</title>
        <authorList>
            <person name="Kawai M."/>
            <person name="Futagami T."/>
            <person name="Toyoda A."/>
            <person name="Takaki Y."/>
            <person name="Nishi S."/>
            <person name="Hori S."/>
            <person name="Arai W."/>
            <person name="Tsubouchi T."/>
            <person name="Morono Y."/>
            <person name="Uchiyama I."/>
            <person name="Ito T."/>
            <person name="Fujiyama A."/>
            <person name="Inagaki F."/>
            <person name="Takami H."/>
        </authorList>
    </citation>
    <scope>NUCLEOTIDE SEQUENCE</scope>
    <source>
        <strain evidence="3">Expedition CK06-06</strain>
    </source>
</reference>
<dbReference type="PANTHER" id="PTHR46401:SF2">
    <property type="entry name" value="GLYCOSYLTRANSFERASE WBBK-RELATED"/>
    <property type="match status" value="1"/>
</dbReference>
<feature type="domain" description="Glycosyltransferase subfamily 4-like N-terminal" evidence="2">
    <location>
        <begin position="19"/>
        <end position="62"/>
    </location>
</feature>
<evidence type="ECO:0000256" key="1">
    <source>
        <dbReference type="ARBA" id="ARBA00022679"/>
    </source>
</evidence>
<evidence type="ECO:0000313" key="3">
    <source>
        <dbReference type="EMBL" id="GAH10632.1"/>
    </source>
</evidence>
<dbReference type="AlphaFoldDB" id="X1CS83"/>
<sequence>FVDSPEMTDKDTRKNFPKRVSASIQKADGVIAVSRFVKDQLLNRFVIDEDKVKVIYHGTDTDFYYGVPASRLDRVIKKHALPSDFLLFVTLPTPVIGRLTS</sequence>
<dbReference type="EMBL" id="BART01035068">
    <property type="protein sequence ID" value="GAH10632.1"/>
    <property type="molecule type" value="Genomic_DNA"/>
</dbReference>